<name>A0ABU7BWG0_9TELE</name>
<evidence type="ECO:0000313" key="1">
    <source>
        <dbReference type="EMBL" id="MED6254782.1"/>
    </source>
</evidence>
<evidence type="ECO:0000313" key="2">
    <source>
        <dbReference type="Proteomes" id="UP001345963"/>
    </source>
</evidence>
<protein>
    <submittedName>
        <fullName evidence="1">Uncharacterized protein</fullName>
    </submittedName>
</protein>
<reference evidence="1 2" key="1">
    <citation type="submission" date="2021-07" db="EMBL/GenBank/DDBJ databases">
        <authorList>
            <person name="Palmer J.M."/>
        </authorList>
    </citation>
    <scope>NUCLEOTIDE SEQUENCE [LARGE SCALE GENOMIC DNA]</scope>
    <source>
        <strain evidence="1 2">AT_MEX2019</strain>
        <tissue evidence="1">Muscle</tissue>
    </source>
</reference>
<accession>A0ABU7BWG0</accession>
<sequence length="112" mass="12934">MGLFYPCLFSMSLNQLERCQMSTVKDSAESNWISPAFIGLEHKEPEFWISVALCQSSNKTDWSRSYMKEEAEACCDYNAACCLLFQPVMRRCHPNSKWSAFIVCKERDKGEL</sequence>
<gene>
    <name evidence="1" type="ORF">ATANTOWER_000135</name>
</gene>
<organism evidence="1 2">
    <name type="scientific">Ataeniobius toweri</name>
    <dbReference type="NCBI Taxonomy" id="208326"/>
    <lineage>
        <taxon>Eukaryota</taxon>
        <taxon>Metazoa</taxon>
        <taxon>Chordata</taxon>
        <taxon>Craniata</taxon>
        <taxon>Vertebrata</taxon>
        <taxon>Euteleostomi</taxon>
        <taxon>Actinopterygii</taxon>
        <taxon>Neopterygii</taxon>
        <taxon>Teleostei</taxon>
        <taxon>Neoteleostei</taxon>
        <taxon>Acanthomorphata</taxon>
        <taxon>Ovalentaria</taxon>
        <taxon>Atherinomorphae</taxon>
        <taxon>Cyprinodontiformes</taxon>
        <taxon>Goodeidae</taxon>
        <taxon>Ataeniobius</taxon>
    </lineage>
</organism>
<proteinExistence type="predicted"/>
<comment type="caution">
    <text evidence="1">The sequence shown here is derived from an EMBL/GenBank/DDBJ whole genome shotgun (WGS) entry which is preliminary data.</text>
</comment>
<keyword evidence="2" id="KW-1185">Reference proteome</keyword>
<dbReference type="Proteomes" id="UP001345963">
    <property type="component" value="Unassembled WGS sequence"/>
</dbReference>
<dbReference type="EMBL" id="JAHUTI010069853">
    <property type="protein sequence ID" value="MED6254782.1"/>
    <property type="molecule type" value="Genomic_DNA"/>
</dbReference>